<organism evidence="5 6">
    <name type="scientific">Bradyrhizobium denitrificans</name>
    <dbReference type="NCBI Taxonomy" id="2734912"/>
    <lineage>
        <taxon>Bacteria</taxon>
        <taxon>Pseudomonadati</taxon>
        <taxon>Pseudomonadota</taxon>
        <taxon>Alphaproteobacteria</taxon>
        <taxon>Hyphomicrobiales</taxon>
        <taxon>Nitrobacteraceae</taxon>
        <taxon>Bradyrhizobium</taxon>
    </lineage>
</organism>
<evidence type="ECO:0000313" key="6">
    <source>
        <dbReference type="Proteomes" id="UP001314635"/>
    </source>
</evidence>
<dbReference type="RefSeq" id="WP_012045060.1">
    <property type="nucleotide sequence ID" value="NZ_JABFDP010000005.1"/>
</dbReference>
<feature type="domain" description="HTH marR-type" evidence="4">
    <location>
        <begin position="15"/>
        <end position="147"/>
    </location>
</feature>
<dbReference type="InterPro" id="IPR036390">
    <property type="entry name" value="WH_DNA-bd_sf"/>
</dbReference>
<dbReference type="InterPro" id="IPR000835">
    <property type="entry name" value="HTH_MarR-typ"/>
</dbReference>
<dbReference type="EMBL" id="JAFCLK010000002">
    <property type="protein sequence ID" value="MBR1134757.1"/>
    <property type="molecule type" value="Genomic_DNA"/>
</dbReference>
<comment type="caution">
    <text evidence="5">The sequence shown here is derived from an EMBL/GenBank/DDBJ whole genome shotgun (WGS) entry which is preliminary data.</text>
</comment>
<dbReference type="Pfam" id="PF01047">
    <property type="entry name" value="MarR"/>
    <property type="match status" value="1"/>
</dbReference>
<accession>A0ABS5G0G0</accession>
<evidence type="ECO:0000256" key="2">
    <source>
        <dbReference type="ARBA" id="ARBA00023125"/>
    </source>
</evidence>
<evidence type="ECO:0000256" key="3">
    <source>
        <dbReference type="ARBA" id="ARBA00023163"/>
    </source>
</evidence>
<evidence type="ECO:0000256" key="1">
    <source>
        <dbReference type="ARBA" id="ARBA00023015"/>
    </source>
</evidence>
<keyword evidence="6" id="KW-1185">Reference proteome</keyword>
<evidence type="ECO:0000313" key="5">
    <source>
        <dbReference type="EMBL" id="MBR1134757.1"/>
    </source>
</evidence>
<sequence length="167" mass="18046">MSDGGAGPAELDLRQDSLGYAIKRAQVRTYEVLFATLGPDAISPARMTALSIIGAQPGINQSALAEQLRVTRPSMVKVIDSLEGLGLVERRAIPGDRRSYSLALTEQGRRELRDMHEKTRQYEARIAERLTAQERALLISLLEKVAVSAVPPSAPELAAGKAEDQGP</sequence>
<dbReference type="PROSITE" id="PS01117">
    <property type="entry name" value="HTH_MARR_1"/>
    <property type="match status" value="1"/>
</dbReference>
<reference evidence="6" key="1">
    <citation type="journal article" date="2021" name="ISME J.">
        <title>Evolutionary origin and ecological implication of a unique nif island in free-living Bradyrhizobium lineages.</title>
        <authorList>
            <person name="Tao J."/>
        </authorList>
    </citation>
    <scope>NUCLEOTIDE SEQUENCE [LARGE SCALE GENOMIC DNA]</scope>
    <source>
        <strain evidence="6">SZCCT0094</strain>
    </source>
</reference>
<dbReference type="PANTHER" id="PTHR42756:SF1">
    <property type="entry name" value="TRANSCRIPTIONAL REPRESSOR OF EMRAB OPERON"/>
    <property type="match status" value="1"/>
</dbReference>
<protein>
    <submittedName>
        <fullName evidence="5">MarR family transcriptional regulator</fullName>
    </submittedName>
</protein>
<dbReference type="PANTHER" id="PTHR42756">
    <property type="entry name" value="TRANSCRIPTIONAL REGULATOR, MARR"/>
    <property type="match status" value="1"/>
</dbReference>
<dbReference type="InterPro" id="IPR036388">
    <property type="entry name" value="WH-like_DNA-bd_sf"/>
</dbReference>
<evidence type="ECO:0000259" key="4">
    <source>
        <dbReference type="PROSITE" id="PS50995"/>
    </source>
</evidence>
<dbReference type="Proteomes" id="UP001314635">
    <property type="component" value="Unassembled WGS sequence"/>
</dbReference>
<gene>
    <name evidence="5" type="ORF">JQ619_03150</name>
</gene>
<keyword evidence="1" id="KW-0805">Transcription regulation</keyword>
<proteinExistence type="predicted"/>
<dbReference type="SMART" id="SM00347">
    <property type="entry name" value="HTH_MARR"/>
    <property type="match status" value="1"/>
</dbReference>
<keyword evidence="3" id="KW-0804">Transcription</keyword>
<keyword evidence="2" id="KW-0238">DNA-binding</keyword>
<dbReference type="SUPFAM" id="SSF46785">
    <property type="entry name" value="Winged helix' DNA-binding domain"/>
    <property type="match status" value="1"/>
</dbReference>
<dbReference type="PROSITE" id="PS50995">
    <property type="entry name" value="HTH_MARR_2"/>
    <property type="match status" value="1"/>
</dbReference>
<name>A0ABS5G0G0_9BRAD</name>
<dbReference type="PRINTS" id="PR00598">
    <property type="entry name" value="HTHMARR"/>
</dbReference>
<dbReference type="InterPro" id="IPR023187">
    <property type="entry name" value="Tscrpt_reg_MarR-type_CS"/>
</dbReference>
<dbReference type="Gene3D" id="1.10.10.10">
    <property type="entry name" value="Winged helix-like DNA-binding domain superfamily/Winged helix DNA-binding domain"/>
    <property type="match status" value="1"/>
</dbReference>